<dbReference type="EMBL" id="CACTIH010007382">
    <property type="protein sequence ID" value="CAA3011864.1"/>
    <property type="molecule type" value="Genomic_DNA"/>
</dbReference>
<dbReference type="InterPro" id="IPR043128">
    <property type="entry name" value="Rev_trsase/Diguanyl_cyclase"/>
</dbReference>
<comment type="caution">
    <text evidence="3">The sequence shown here is derived from an EMBL/GenBank/DDBJ whole genome shotgun (WGS) entry which is preliminary data.</text>
</comment>
<dbReference type="PANTHER" id="PTHR15503">
    <property type="entry name" value="LDOC1 RELATED"/>
    <property type="match status" value="1"/>
</dbReference>
<dbReference type="Gene3D" id="2.40.70.10">
    <property type="entry name" value="Acid Proteases"/>
    <property type="match status" value="1"/>
</dbReference>
<evidence type="ECO:0000313" key="3">
    <source>
        <dbReference type="EMBL" id="CAA3011864.1"/>
    </source>
</evidence>
<dbReference type="CDD" id="cd00303">
    <property type="entry name" value="retropepsin_like"/>
    <property type="match status" value="1"/>
</dbReference>
<dbReference type="InterPro" id="IPR032567">
    <property type="entry name" value="RTL1-rel"/>
</dbReference>
<evidence type="ECO:0000313" key="4">
    <source>
        <dbReference type="Proteomes" id="UP000594638"/>
    </source>
</evidence>
<dbReference type="Gene3D" id="3.30.70.270">
    <property type="match status" value="1"/>
</dbReference>
<dbReference type="CDD" id="cd01647">
    <property type="entry name" value="RT_LTR"/>
    <property type="match status" value="1"/>
</dbReference>
<dbReference type="AlphaFoldDB" id="A0A8S0U0B1"/>
<dbReference type="OrthoDB" id="912127at2759"/>
<sequence length="372" mass="41875">MAGGSDSRQRGQTGRTQSQGRVFAMTQQEAEESLDVVMGMLSIFGRNACSLIDSGATHSFISHALASHADKMSEPLNSELVVMTPVGDSLLASWVYKDCGIRVDNHELKADLIPLDIHDFDVILGMDFLSRHCASVDCFCKEVIFRSPENLEIVLTGERRILPSCMISVFDARRMLKKGCHAYLAHVIDTQITKLEIDDISVVRDFPDVFPKDLPGLPPDREIEFCIDLVPGTAPISQVPYRMAPKELKELKVQLQDLVDKGFIRPSVSPWGAPVLFVKKKDGTMRLCIDYRQLNKMTIRNKYPLPRVDDLFDQLRGASVFSKIDLRSGYHQLKIRDVDVQKTAFRSRYGHYEFLVMPFGLTCPSSIYGLDE</sequence>
<feature type="domain" description="Reverse transcriptase" evidence="2">
    <location>
        <begin position="278"/>
        <end position="367"/>
    </location>
</feature>
<dbReference type="Pfam" id="PF00078">
    <property type="entry name" value="RVT_1"/>
    <property type="match status" value="1"/>
</dbReference>
<evidence type="ECO:0000256" key="1">
    <source>
        <dbReference type="SAM" id="MobiDB-lite"/>
    </source>
</evidence>
<feature type="region of interest" description="Disordered" evidence="1">
    <location>
        <begin position="1"/>
        <end position="21"/>
    </location>
</feature>
<dbReference type="Gramene" id="OE9A041858T1">
    <property type="protein sequence ID" value="OE9A041858C1"/>
    <property type="gene ID" value="OE9A041858"/>
</dbReference>
<dbReference type="PANTHER" id="PTHR15503:SF45">
    <property type="entry name" value="RNA-DIRECTED DNA POLYMERASE HOMOLOG"/>
    <property type="match status" value="1"/>
</dbReference>
<dbReference type="SUPFAM" id="SSF56672">
    <property type="entry name" value="DNA/RNA polymerases"/>
    <property type="match status" value="1"/>
</dbReference>
<gene>
    <name evidence="3" type="ORF">OLEA9_A041858</name>
</gene>
<dbReference type="InterPro" id="IPR000477">
    <property type="entry name" value="RT_dom"/>
</dbReference>
<dbReference type="SUPFAM" id="SSF50630">
    <property type="entry name" value="Acid proteases"/>
    <property type="match status" value="1"/>
</dbReference>
<dbReference type="InterPro" id="IPR021109">
    <property type="entry name" value="Peptidase_aspartic_dom_sf"/>
</dbReference>
<feature type="compositionally biased region" description="Low complexity" evidence="1">
    <location>
        <begin position="10"/>
        <end position="21"/>
    </location>
</feature>
<protein>
    <submittedName>
        <fullName evidence="3">DNA RNA polymerases superfamily</fullName>
    </submittedName>
</protein>
<dbReference type="Proteomes" id="UP000594638">
    <property type="component" value="Unassembled WGS sequence"/>
</dbReference>
<dbReference type="InterPro" id="IPR043502">
    <property type="entry name" value="DNA/RNA_pol_sf"/>
</dbReference>
<name>A0A8S0U0B1_OLEEU</name>
<reference evidence="3 4" key="1">
    <citation type="submission" date="2019-12" db="EMBL/GenBank/DDBJ databases">
        <authorList>
            <person name="Alioto T."/>
            <person name="Alioto T."/>
            <person name="Gomez Garrido J."/>
        </authorList>
    </citation>
    <scope>NUCLEOTIDE SEQUENCE [LARGE SCALE GENOMIC DNA]</scope>
</reference>
<accession>A0A8S0U0B1</accession>
<organism evidence="3 4">
    <name type="scientific">Olea europaea subsp. europaea</name>
    <dbReference type="NCBI Taxonomy" id="158383"/>
    <lineage>
        <taxon>Eukaryota</taxon>
        <taxon>Viridiplantae</taxon>
        <taxon>Streptophyta</taxon>
        <taxon>Embryophyta</taxon>
        <taxon>Tracheophyta</taxon>
        <taxon>Spermatophyta</taxon>
        <taxon>Magnoliopsida</taxon>
        <taxon>eudicotyledons</taxon>
        <taxon>Gunneridae</taxon>
        <taxon>Pentapetalae</taxon>
        <taxon>asterids</taxon>
        <taxon>lamiids</taxon>
        <taxon>Lamiales</taxon>
        <taxon>Oleaceae</taxon>
        <taxon>Oleeae</taxon>
        <taxon>Olea</taxon>
    </lineage>
</organism>
<dbReference type="Pfam" id="PF08284">
    <property type="entry name" value="RVP_2"/>
    <property type="match status" value="1"/>
</dbReference>
<evidence type="ECO:0000259" key="2">
    <source>
        <dbReference type="Pfam" id="PF00078"/>
    </source>
</evidence>
<proteinExistence type="predicted"/>
<dbReference type="Gene3D" id="3.10.10.10">
    <property type="entry name" value="HIV Type 1 Reverse Transcriptase, subunit A, domain 1"/>
    <property type="match status" value="1"/>
</dbReference>
<keyword evidence="4" id="KW-1185">Reference proteome</keyword>